<proteinExistence type="inferred from homology"/>
<keyword evidence="8" id="KW-1185">Reference proteome</keyword>
<evidence type="ECO:0000256" key="5">
    <source>
        <dbReference type="ARBA" id="ARBA00023128"/>
    </source>
</evidence>
<sequence>MLRTWSLLRRPVCQLLQRQNKSTLDHDCVVPAENDRMYVAWHPERDIPYEHTKPISATRREITAAAMNDSTPLNLPKGKLVFNNIRNEVEYLKRLTYTNKHRWFTQPKDRRLKRRAHDRDGL</sequence>
<dbReference type="GeneID" id="100904194"/>
<evidence type="ECO:0000256" key="6">
    <source>
        <dbReference type="ARBA" id="ARBA00023274"/>
    </source>
</evidence>
<keyword evidence="6" id="KW-0687">Ribonucleoprotein</keyword>
<dbReference type="RefSeq" id="XP_003746535.1">
    <property type="nucleotide sequence ID" value="XM_003746487.1"/>
</dbReference>
<gene>
    <name evidence="9" type="primary">LOC100904194</name>
</gene>
<reference evidence="9" key="1">
    <citation type="submission" date="2025-08" db="UniProtKB">
        <authorList>
            <consortium name="RefSeq"/>
        </authorList>
    </citation>
    <scope>IDENTIFICATION</scope>
</reference>
<evidence type="ECO:0000256" key="2">
    <source>
        <dbReference type="ARBA" id="ARBA00005556"/>
    </source>
</evidence>
<dbReference type="GO" id="GO:0005762">
    <property type="term" value="C:mitochondrial large ribosomal subunit"/>
    <property type="evidence" value="ECO:0007669"/>
    <property type="project" value="TreeGrafter"/>
</dbReference>
<keyword evidence="3" id="KW-0809">Transit peptide</keyword>
<dbReference type="CTD" id="28977"/>
<dbReference type="KEGG" id="goe:100904194"/>
<dbReference type="PANTHER" id="PTHR13450:SF4">
    <property type="entry name" value="LARGE RIBOSOMAL SUBUNIT PROTEIN ML42"/>
    <property type="match status" value="1"/>
</dbReference>
<evidence type="ECO:0000313" key="9">
    <source>
        <dbReference type="RefSeq" id="XP_003746535.1"/>
    </source>
</evidence>
<comment type="subcellular location">
    <subcellularLocation>
        <location evidence="1">Mitochondrion</location>
    </subcellularLocation>
</comment>
<dbReference type="AlphaFoldDB" id="A0AAJ6VZN3"/>
<evidence type="ECO:0000256" key="4">
    <source>
        <dbReference type="ARBA" id="ARBA00022980"/>
    </source>
</evidence>
<evidence type="ECO:0000256" key="1">
    <source>
        <dbReference type="ARBA" id="ARBA00004173"/>
    </source>
</evidence>
<evidence type="ECO:0000256" key="7">
    <source>
        <dbReference type="ARBA" id="ARBA00035189"/>
    </source>
</evidence>
<name>A0AAJ6VZN3_9ACAR</name>
<dbReference type="InterPro" id="IPR019346">
    <property type="entry name" value="Ribosomal_mL42"/>
</dbReference>
<keyword evidence="4 9" id="KW-0689">Ribosomal protein</keyword>
<keyword evidence="5" id="KW-0496">Mitochondrion</keyword>
<evidence type="ECO:0000256" key="3">
    <source>
        <dbReference type="ARBA" id="ARBA00022946"/>
    </source>
</evidence>
<accession>A0AAJ6VZN3</accession>
<dbReference type="Proteomes" id="UP000694867">
    <property type="component" value="Unplaced"/>
</dbReference>
<organism evidence="8 9">
    <name type="scientific">Galendromus occidentalis</name>
    <name type="common">western predatory mite</name>
    <dbReference type="NCBI Taxonomy" id="34638"/>
    <lineage>
        <taxon>Eukaryota</taxon>
        <taxon>Metazoa</taxon>
        <taxon>Ecdysozoa</taxon>
        <taxon>Arthropoda</taxon>
        <taxon>Chelicerata</taxon>
        <taxon>Arachnida</taxon>
        <taxon>Acari</taxon>
        <taxon>Parasitiformes</taxon>
        <taxon>Mesostigmata</taxon>
        <taxon>Gamasina</taxon>
        <taxon>Phytoseioidea</taxon>
        <taxon>Phytoseiidae</taxon>
        <taxon>Typhlodrominae</taxon>
        <taxon>Galendromus</taxon>
    </lineage>
</organism>
<dbReference type="Pfam" id="PF10210">
    <property type="entry name" value="MRP-S32"/>
    <property type="match status" value="1"/>
</dbReference>
<protein>
    <recommendedName>
        <fullName evidence="7">Large ribosomal subunit protein mL42</fullName>
    </recommendedName>
</protein>
<comment type="similarity">
    <text evidence="2">Belongs to the mitochondrion-specific ribosomal protein mL42 family.</text>
</comment>
<dbReference type="PANTHER" id="PTHR13450">
    <property type="entry name" value="MITOCHONDRIAL 39S RIBOSOMAL PROTEIN L42"/>
    <property type="match status" value="1"/>
</dbReference>
<evidence type="ECO:0000313" key="8">
    <source>
        <dbReference type="Proteomes" id="UP000694867"/>
    </source>
</evidence>